<dbReference type="SUPFAM" id="SSF46785">
    <property type="entry name" value="Winged helix' DNA-binding domain"/>
    <property type="match status" value="1"/>
</dbReference>
<proteinExistence type="predicted"/>
<gene>
    <name evidence="1" type="ORF">SGCZBJ_07605</name>
</gene>
<dbReference type="Proteomes" id="UP000234479">
    <property type="component" value="Unassembled WGS sequence"/>
</dbReference>
<evidence type="ECO:0000313" key="1">
    <source>
        <dbReference type="EMBL" id="PLR27546.1"/>
    </source>
</evidence>
<evidence type="ECO:0008006" key="3">
    <source>
        <dbReference type="Google" id="ProtNLM"/>
    </source>
</evidence>
<dbReference type="RefSeq" id="WP_101717422.1">
    <property type="nucleotide sequence ID" value="NZ_PJRS01000015.1"/>
</dbReference>
<protein>
    <recommendedName>
        <fullName evidence="3">HTH iclR-type domain-containing protein</fullName>
    </recommendedName>
</protein>
<dbReference type="AlphaFoldDB" id="A0A2N5DND2"/>
<organism evidence="1 2">
    <name type="scientific">Caulobacter zeae</name>
    <dbReference type="NCBI Taxonomy" id="2055137"/>
    <lineage>
        <taxon>Bacteria</taxon>
        <taxon>Pseudomonadati</taxon>
        <taxon>Pseudomonadota</taxon>
        <taxon>Alphaproteobacteria</taxon>
        <taxon>Caulobacterales</taxon>
        <taxon>Caulobacteraceae</taxon>
        <taxon>Caulobacter</taxon>
    </lineage>
</organism>
<comment type="caution">
    <text evidence="1">The sequence shown here is derived from an EMBL/GenBank/DDBJ whole genome shotgun (WGS) entry which is preliminary data.</text>
</comment>
<dbReference type="InterPro" id="IPR036390">
    <property type="entry name" value="WH_DNA-bd_sf"/>
</dbReference>
<reference evidence="1 2" key="1">
    <citation type="submission" date="2017-12" db="EMBL/GenBank/DDBJ databases">
        <title>The genome sequence of Caulobacter sp. 410.</title>
        <authorList>
            <person name="Gao J."/>
            <person name="Mao X."/>
            <person name="Sun J."/>
        </authorList>
    </citation>
    <scope>NUCLEOTIDE SEQUENCE [LARGE SCALE GENOMIC DNA]</scope>
    <source>
        <strain evidence="1 2">410</strain>
    </source>
</reference>
<sequence length="143" mass="16022">MSTDVRRAVIRLSAGYFLRTLDVAKSLHQDDPVRAIVFTTIWVANVAHIRPNAGFDAKDELAKDGQRRPITVVQVADSLAMPAETVRRHVSALIADGLCVRHGRKGVTIPAEVFTRPGMLEALDRQHQYTETYYRELQKLLTA</sequence>
<evidence type="ECO:0000313" key="2">
    <source>
        <dbReference type="Proteomes" id="UP000234479"/>
    </source>
</evidence>
<keyword evidence="2" id="KW-1185">Reference proteome</keyword>
<dbReference type="EMBL" id="PJRS01000015">
    <property type="protein sequence ID" value="PLR27546.1"/>
    <property type="molecule type" value="Genomic_DNA"/>
</dbReference>
<dbReference type="OrthoDB" id="7549698at2"/>
<name>A0A2N5DND2_9CAUL</name>
<accession>A0A2N5DND2</accession>